<dbReference type="STRING" id="592028.GCWU000321_00576"/>
<reference evidence="1" key="1">
    <citation type="submission" date="2009-09" db="EMBL/GenBank/DDBJ databases">
        <authorList>
            <person name="Weinstock G."/>
            <person name="Sodergren E."/>
            <person name="Clifton S."/>
            <person name="Fulton L."/>
            <person name="Fulton B."/>
            <person name="Courtney L."/>
            <person name="Fronick C."/>
            <person name="Harrison M."/>
            <person name="Strong C."/>
            <person name="Farmer C."/>
            <person name="Delahaunty K."/>
            <person name="Markovic C."/>
            <person name="Hall O."/>
            <person name="Minx P."/>
            <person name="Tomlinson C."/>
            <person name="Mitreva M."/>
            <person name="Nelson J."/>
            <person name="Hou S."/>
            <person name="Wollam A."/>
            <person name="Pepin K.H."/>
            <person name="Johnson M."/>
            <person name="Bhonagiri V."/>
            <person name="Nash W.E."/>
            <person name="Warren W."/>
            <person name="Chinwalla A."/>
            <person name="Mardis E.R."/>
            <person name="Wilson R.K."/>
        </authorList>
    </citation>
    <scope>NUCLEOTIDE SEQUENCE [LARGE SCALE GENOMIC DNA]</scope>
    <source>
        <strain evidence="1">DSM 15470</strain>
    </source>
</reference>
<dbReference type="Proteomes" id="UP000004736">
    <property type="component" value="Unassembled WGS sequence"/>
</dbReference>
<dbReference type="EMBL" id="ACIM02000001">
    <property type="protein sequence ID" value="EEW96626.1"/>
    <property type="molecule type" value="Genomic_DNA"/>
</dbReference>
<accession>C9LM40</accession>
<organism evidence="1 2">
    <name type="scientific">Dialister invisus DSM 15470</name>
    <dbReference type="NCBI Taxonomy" id="592028"/>
    <lineage>
        <taxon>Bacteria</taxon>
        <taxon>Bacillati</taxon>
        <taxon>Bacillota</taxon>
        <taxon>Negativicutes</taxon>
        <taxon>Veillonellales</taxon>
        <taxon>Veillonellaceae</taxon>
        <taxon>Dialister</taxon>
    </lineage>
</organism>
<evidence type="ECO:0000313" key="1">
    <source>
        <dbReference type="EMBL" id="EEW96626.1"/>
    </source>
</evidence>
<sequence length="52" mass="6337">MHLFIFIILKNTVSCVYIKEKDTMFSYTNFNHHSFFMYCKIVITVRQERGKL</sequence>
<evidence type="ECO:0000313" key="2">
    <source>
        <dbReference type="Proteomes" id="UP000004736"/>
    </source>
</evidence>
<dbReference type="AlphaFoldDB" id="C9LM40"/>
<name>C9LM40_9FIRM</name>
<proteinExistence type="predicted"/>
<protein>
    <submittedName>
        <fullName evidence="1">Uncharacterized protein</fullName>
    </submittedName>
</protein>
<keyword evidence="2" id="KW-1185">Reference proteome</keyword>
<dbReference type="HOGENOM" id="CLU_3079263_0_0_9"/>
<comment type="caution">
    <text evidence="1">The sequence shown here is derived from an EMBL/GenBank/DDBJ whole genome shotgun (WGS) entry which is preliminary data.</text>
</comment>
<gene>
    <name evidence="1" type="ORF">GCWU000321_00576</name>
</gene>